<dbReference type="PANTHER" id="PTHR21043:SF0">
    <property type="entry name" value="MITOCHONDRIAL ASSEMBLY OF RIBOSOMAL LARGE SUBUNIT PROTEIN 1"/>
    <property type="match status" value="1"/>
</dbReference>
<name>A0ABT3G1F5_9BACT</name>
<proteinExistence type="inferred from homology"/>
<keyword evidence="2" id="KW-0810">Translation regulation</keyword>
<dbReference type="SUPFAM" id="SSF81301">
    <property type="entry name" value="Nucleotidyltransferase"/>
    <property type="match status" value="1"/>
</dbReference>
<comment type="similarity">
    <text evidence="1 2">Belongs to the Iojap/RsfS family.</text>
</comment>
<accession>A0ABT3G1F5</accession>
<reference evidence="3" key="1">
    <citation type="submission" date="2022-10" db="EMBL/GenBank/DDBJ databases">
        <title>Luteolibacter sp. GHJ8, whole genome shotgun sequencing project.</title>
        <authorList>
            <person name="Zhao G."/>
            <person name="Shen L."/>
        </authorList>
    </citation>
    <scope>NUCLEOTIDE SEQUENCE</scope>
    <source>
        <strain evidence="3">GHJ8</strain>
    </source>
</reference>
<dbReference type="NCBIfam" id="TIGR00090">
    <property type="entry name" value="rsfS_iojap_ybeB"/>
    <property type="match status" value="1"/>
</dbReference>
<keyword evidence="2" id="KW-0963">Cytoplasm</keyword>
<dbReference type="Gene3D" id="3.30.460.10">
    <property type="entry name" value="Beta Polymerase, domain 2"/>
    <property type="match status" value="1"/>
</dbReference>
<dbReference type="EMBL" id="JAPDDR010000004">
    <property type="protein sequence ID" value="MCW1913672.1"/>
    <property type="molecule type" value="Genomic_DNA"/>
</dbReference>
<dbReference type="PANTHER" id="PTHR21043">
    <property type="entry name" value="IOJAP SUPERFAMILY ORTHOLOG"/>
    <property type="match status" value="1"/>
</dbReference>
<dbReference type="InterPro" id="IPR004394">
    <property type="entry name" value="Iojap/RsfS/C7orf30"/>
</dbReference>
<evidence type="ECO:0000256" key="1">
    <source>
        <dbReference type="ARBA" id="ARBA00010574"/>
    </source>
</evidence>
<dbReference type="InterPro" id="IPR043519">
    <property type="entry name" value="NT_sf"/>
</dbReference>
<evidence type="ECO:0000256" key="2">
    <source>
        <dbReference type="HAMAP-Rule" id="MF_01477"/>
    </source>
</evidence>
<comment type="subcellular location">
    <subcellularLocation>
        <location evidence="2">Cytoplasm</location>
    </subcellularLocation>
</comment>
<evidence type="ECO:0000313" key="4">
    <source>
        <dbReference type="Proteomes" id="UP001165653"/>
    </source>
</evidence>
<comment type="subunit">
    <text evidence="2">Interacts with ribosomal protein uL14 (rplN).</text>
</comment>
<comment type="function">
    <text evidence="2">Functions as a ribosomal silencing factor. Interacts with ribosomal protein uL14 (rplN), blocking formation of intersubunit bridge B8. Prevents association of the 30S and 50S ribosomal subunits and the formation of functional ribosomes, thus repressing translation.</text>
</comment>
<dbReference type="HAMAP" id="MF_01477">
    <property type="entry name" value="Iojap_RsfS"/>
    <property type="match status" value="1"/>
</dbReference>
<protein>
    <recommendedName>
        <fullName evidence="2">Ribosomal silencing factor RsfS</fullName>
    </recommendedName>
</protein>
<keyword evidence="2" id="KW-0678">Repressor</keyword>
<organism evidence="3 4">
    <name type="scientific">Luteolibacter rhizosphaerae</name>
    <dbReference type="NCBI Taxonomy" id="2989719"/>
    <lineage>
        <taxon>Bacteria</taxon>
        <taxon>Pseudomonadati</taxon>
        <taxon>Verrucomicrobiota</taxon>
        <taxon>Verrucomicrobiia</taxon>
        <taxon>Verrucomicrobiales</taxon>
        <taxon>Verrucomicrobiaceae</taxon>
        <taxon>Luteolibacter</taxon>
    </lineage>
</organism>
<dbReference type="RefSeq" id="WP_264513174.1">
    <property type="nucleotide sequence ID" value="NZ_JAPDDR010000004.1"/>
</dbReference>
<gene>
    <name evidence="2 3" type="primary">rsfS</name>
    <name evidence="3" type="ORF">OJ996_08805</name>
</gene>
<evidence type="ECO:0000313" key="3">
    <source>
        <dbReference type="EMBL" id="MCW1913672.1"/>
    </source>
</evidence>
<comment type="caution">
    <text evidence="3">The sequence shown here is derived from an EMBL/GenBank/DDBJ whole genome shotgun (WGS) entry which is preliminary data.</text>
</comment>
<keyword evidence="4" id="KW-1185">Reference proteome</keyword>
<dbReference type="Pfam" id="PF02410">
    <property type="entry name" value="RsfS"/>
    <property type="match status" value="1"/>
</dbReference>
<dbReference type="Proteomes" id="UP001165653">
    <property type="component" value="Unassembled WGS sequence"/>
</dbReference>
<sequence length="117" mass="13242">MAIQGLELAKACAKVADETKAEKIRLWDLRGLSNLTDFMVVCSGSSMPHLRAILRDIRGRVDEDHGAKPINAEGNADTKWVVLDYIDVMVHVMHEELRDFYGLEDLWADAKEVSWTE</sequence>